<sequence>MSDPTPVLPAYGGGSLADVLPSVAGALSVPNEQNLLGLPPAPRYAVLLLDGLGWNLLRRNADVAPYLSSLAGRSLTAGVPSTTGVSLSSFGTGLPPGAHGIVGYTSIVPETGALLNALSWDAPVDPRRWQPHQTVFERVAAAGVATRNVSKARFDNSGLTAAAFRGSAHRGADTVEDRLDATRFASREGKSSLVYVYDSQLDYTGHGQGSASWQWRKELAAADAFASQVRAALPRDAVLLVVADHGMVDVAPANRVDLDAEPELTDGIQLIGGESRFRHLYCVDGAAADVLSTYRERLGDDALVLSREDAVGRGWFGAVEDRVAPRIGDVVVASLGPVALVASRRYPNEAGLIGLHGSLTEDEMLIPLLVDEGR</sequence>
<dbReference type="Gene3D" id="3.40.720.10">
    <property type="entry name" value="Alkaline Phosphatase, subunit A"/>
    <property type="match status" value="1"/>
</dbReference>
<reference evidence="1 2" key="1">
    <citation type="submission" date="2019-03" db="EMBL/GenBank/DDBJ databases">
        <title>Genomic Encyclopedia of Type Strains, Phase III (KMG-III): the genomes of soil and plant-associated and newly described type strains.</title>
        <authorList>
            <person name="Whitman W."/>
        </authorList>
    </citation>
    <scope>NUCLEOTIDE SEQUENCE [LARGE SCALE GENOMIC DNA]</scope>
    <source>
        <strain evidence="1 2">VKM Ac-2575</strain>
    </source>
</reference>
<organism evidence="1 2">
    <name type="scientific">Kribbella voronezhensis</name>
    <dbReference type="NCBI Taxonomy" id="2512212"/>
    <lineage>
        <taxon>Bacteria</taxon>
        <taxon>Bacillati</taxon>
        <taxon>Actinomycetota</taxon>
        <taxon>Actinomycetes</taxon>
        <taxon>Propionibacteriales</taxon>
        <taxon>Kribbellaceae</taxon>
        <taxon>Kribbella</taxon>
    </lineage>
</organism>
<gene>
    <name evidence="1" type="ORF">EV138_6838</name>
</gene>
<dbReference type="EMBL" id="SOCE01000002">
    <property type="protein sequence ID" value="TDU84367.1"/>
    <property type="molecule type" value="Genomic_DNA"/>
</dbReference>
<dbReference type="Pfam" id="PF01663">
    <property type="entry name" value="Phosphodiest"/>
    <property type="match status" value="1"/>
</dbReference>
<name>A0A4R7T0J3_9ACTN</name>
<dbReference type="Proteomes" id="UP000295151">
    <property type="component" value="Unassembled WGS sequence"/>
</dbReference>
<proteinExistence type="predicted"/>
<dbReference type="GO" id="GO:0016787">
    <property type="term" value="F:hydrolase activity"/>
    <property type="evidence" value="ECO:0007669"/>
    <property type="project" value="UniProtKB-ARBA"/>
</dbReference>
<evidence type="ECO:0000313" key="1">
    <source>
        <dbReference type="EMBL" id="TDU84367.1"/>
    </source>
</evidence>
<dbReference type="SUPFAM" id="SSF53649">
    <property type="entry name" value="Alkaline phosphatase-like"/>
    <property type="match status" value="1"/>
</dbReference>
<dbReference type="PANTHER" id="PTHR10151">
    <property type="entry name" value="ECTONUCLEOTIDE PYROPHOSPHATASE/PHOSPHODIESTERASE"/>
    <property type="match status" value="1"/>
</dbReference>
<dbReference type="OrthoDB" id="9779267at2"/>
<dbReference type="RefSeq" id="WP_133984097.1">
    <property type="nucleotide sequence ID" value="NZ_SOCE01000002.1"/>
</dbReference>
<protein>
    <submittedName>
        <fullName evidence="1">Putative AlkP superfamily pyrophosphatase or phosphodiesterase</fullName>
    </submittedName>
</protein>
<comment type="caution">
    <text evidence="1">The sequence shown here is derived from an EMBL/GenBank/DDBJ whole genome shotgun (WGS) entry which is preliminary data.</text>
</comment>
<dbReference type="InterPro" id="IPR002591">
    <property type="entry name" value="Phosphodiest/P_Trfase"/>
</dbReference>
<dbReference type="PANTHER" id="PTHR10151:SF120">
    <property type="entry name" value="BIS(5'-ADENOSYL)-TRIPHOSPHATASE"/>
    <property type="match status" value="1"/>
</dbReference>
<dbReference type="AlphaFoldDB" id="A0A4R7T0J3"/>
<evidence type="ECO:0000313" key="2">
    <source>
        <dbReference type="Proteomes" id="UP000295151"/>
    </source>
</evidence>
<accession>A0A4R7T0J3</accession>
<dbReference type="InterPro" id="IPR017850">
    <property type="entry name" value="Alkaline_phosphatase_core_sf"/>
</dbReference>
<keyword evidence="2" id="KW-1185">Reference proteome</keyword>